<organism evidence="2 3">
    <name type="scientific">Beggiatoa alba B18LD</name>
    <dbReference type="NCBI Taxonomy" id="395493"/>
    <lineage>
        <taxon>Bacteria</taxon>
        <taxon>Pseudomonadati</taxon>
        <taxon>Pseudomonadota</taxon>
        <taxon>Gammaproteobacteria</taxon>
        <taxon>Thiotrichales</taxon>
        <taxon>Thiotrichaceae</taxon>
        <taxon>Beggiatoa</taxon>
    </lineage>
</organism>
<dbReference type="EMBL" id="JH600070">
    <property type="protein sequence ID" value="EIJ42258.1"/>
    <property type="molecule type" value="Genomic_DNA"/>
</dbReference>
<feature type="transmembrane region" description="Helical" evidence="1">
    <location>
        <begin position="28"/>
        <end position="51"/>
    </location>
</feature>
<keyword evidence="1" id="KW-0472">Membrane</keyword>
<accession>I3CF65</accession>
<keyword evidence="1" id="KW-0812">Transmembrane</keyword>
<keyword evidence="1" id="KW-1133">Transmembrane helix</keyword>
<protein>
    <submittedName>
        <fullName evidence="2">Uncharacterized protein</fullName>
    </submittedName>
</protein>
<name>I3CF65_9GAMM</name>
<evidence type="ECO:0000256" key="1">
    <source>
        <dbReference type="SAM" id="Phobius"/>
    </source>
</evidence>
<dbReference type="HOGENOM" id="CLU_054568_0_1_6"/>
<dbReference type="AlphaFoldDB" id="I3CF65"/>
<feature type="transmembrane region" description="Helical" evidence="1">
    <location>
        <begin position="57"/>
        <end position="77"/>
    </location>
</feature>
<dbReference type="PANTHER" id="PTHR34351">
    <property type="entry name" value="SLR1927 PROTEIN-RELATED"/>
    <property type="match status" value="1"/>
</dbReference>
<gene>
    <name evidence="2" type="ORF">BegalDRAFT_1363</name>
</gene>
<dbReference type="STRING" id="395493.BegalDRAFT_1363"/>
<dbReference type="PANTHER" id="PTHR34351:SF1">
    <property type="entry name" value="SLR1927 PROTEIN"/>
    <property type="match status" value="1"/>
</dbReference>
<dbReference type="OrthoDB" id="5298497at2"/>
<evidence type="ECO:0000313" key="2">
    <source>
        <dbReference type="EMBL" id="EIJ42258.1"/>
    </source>
</evidence>
<dbReference type="RefSeq" id="WP_002685033.1">
    <property type="nucleotide sequence ID" value="NZ_JH600070.1"/>
</dbReference>
<dbReference type="eggNOG" id="COG1721">
    <property type="taxonomic scope" value="Bacteria"/>
</dbReference>
<proteinExistence type="predicted"/>
<keyword evidence="3" id="KW-1185">Reference proteome</keyword>
<dbReference type="Proteomes" id="UP000005744">
    <property type="component" value="Unassembled WGS sequence"/>
</dbReference>
<reference evidence="2 3" key="1">
    <citation type="submission" date="2011-11" db="EMBL/GenBank/DDBJ databases">
        <title>Improved High-Quality Draft sequence of Beggiatoa alba B18lD.</title>
        <authorList>
            <consortium name="US DOE Joint Genome Institute"/>
            <person name="Lucas S."/>
            <person name="Han J."/>
            <person name="Lapidus A."/>
            <person name="Cheng J.-F."/>
            <person name="Goodwin L."/>
            <person name="Pitluck S."/>
            <person name="Peters L."/>
            <person name="Mikhailova N."/>
            <person name="Held B."/>
            <person name="Detter J.C."/>
            <person name="Han C."/>
            <person name="Tapia R."/>
            <person name="Land M."/>
            <person name="Hauser L."/>
            <person name="Kyrpides N."/>
            <person name="Ivanova N."/>
            <person name="Pagani I."/>
            <person name="Samuel K."/>
            <person name="Teske A."/>
            <person name="Mueller J."/>
            <person name="Woyke T."/>
        </authorList>
    </citation>
    <scope>NUCLEOTIDE SEQUENCE [LARGE SCALE GENOMIC DNA]</scope>
    <source>
        <strain evidence="2 3">B18LD</strain>
    </source>
</reference>
<evidence type="ECO:0000313" key="3">
    <source>
        <dbReference type="Proteomes" id="UP000005744"/>
    </source>
</evidence>
<sequence>MSIITDWFRGFAPARFQTSPVIFRRHRIYIVPNHSGLMFALVLLIMLIGSINYSNSMGYLLTFLLFSMALISTFYTVHNLLKLSIEAGKVEPVFVGETVQFHLWIDNRQGIERYALFWQRTPLQAGESAGEPILIDIPANQRQSLTIPVVAQRRGRLFLDRVTVSTTFPLGLFRAWSYVYLDVSTLVYPLPSGQRLLPLGGATNQKGEAGLVVGHGEDFIGYRDYRIGDSPRHIDWKAVAREKGWFIKQYGGTGYTHHWLRWSDVAQLNNLEAKLSQLCLWVLIADNEGANYGLDMPNIQIQPNHGEQHREHCLQVLALFGLPES</sequence>